<dbReference type="SUPFAM" id="SSF53328">
    <property type="entry name" value="Formyltransferase"/>
    <property type="match status" value="1"/>
</dbReference>
<sequence length="205" mass="22355">MKNIVILISGRGSNMEAVVHAAREEQWPARIAAVISNKADAKGLEFAQKHGIPTAVVANKEFATREAFDAALQETIDRFAPDLVVLAGFMRILTPGFVAHYEARMLNIHPSLLPLFPGLHTHQQALDAGVARHGATVHFVTAELDHGPAVLKAEVDVLPGDTEDTLAARVLVQEHTLYPRAIRLFVEDRLSIDHGAVRIADKTNN</sequence>
<dbReference type="GO" id="GO:0006189">
    <property type="term" value="P:'de novo' IMP biosynthetic process"/>
    <property type="evidence" value="ECO:0007669"/>
    <property type="project" value="UniProtKB-UniRule"/>
</dbReference>
<dbReference type="EC" id="2.1.2.2" evidence="6"/>
<dbReference type="UniPathway" id="UPA00074">
    <property type="reaction ID" value="UER00126"/>
</dbReference>
<evidence type="ECO:0000313" key="9">
    <source>
        <dbReference type="Proteomes" id="UP000278085"/>
    </source>
</evidence>
<keyword evidence="3 6" id="KW-0658">Purine biosynthesis</keyword>
<dbReference type="Gene3D" id="3.40.50.170">
    <property type="entry name" value="Formyl transferase, N-terminal domain"/>
    <property type="match status" value="1"/>
</dbReference>
<evidence type="ECO:0000256" key="4">
    <source>
        <dbReference type="ARBA" id="ARBA00038440"/>
    </source>
</evidence>
<evidence type="ECO:0000259" key="7">
    <source>
        <dbReference type="Pfam" id="PF00551"/>
    </source>
</evidence>
<dbReference type="PANTHER" id="PTHR43369">
    <property type="entry name" value="PHOSPHORIBOSYLGLYCINAMIDE FORMYLTRANSFERASE"/>
    <property type="match status" value="1"/>
</dbReference>
<feature type="active site" description="Proton donor" evidence="6">
    <location>
        <position position="109"/>
    </location>
</feature>
<feature type="domain" description="Formyl transferase N-terminal" evidence="7">
    <location>
        <begin position="2"/>
        <end position="182"/>
    </location>
</feature>
<gene>
    <name evidence="6" type="primary">purN</name>
    <name evidence="8" type="ORF">EJB06_18285</name>
</gene>
<dbReference type="GO" id="GO:0005829">
    <property type="term" value="C:cytosol"/>
    <property type="evidence" value="ECO:0007669"/>
    <property type="project" value="TreeGrafter"/>
</dbReference>
<keyword evidence="9" id="KW-1185">Reference proteome</keyword>
<evidence type="ECO:0000256" key="2">
    <source>
        <dbReference type="ARBA" id="ARBA00022679"/>
    </source>
</evidence>
<dbReference type="HAMAP" id="MF_01930">
    <property type="entry name" value="PurN"/>
    <property type="match status" value="1"/>
</dbReference>
<dbReference type="OrthoDB" id="9806170at2"/>
<dbReference type="PANTHER" id="PTHR43369:SF2">
    <property type="entry name" value="PHOSPHORIBOSYLGLYCINAMIDE FORMYLTRANSFERASE"/>
    <property type="match status" value="1"/>
</dbReference>
<dbReference type="EMBL" id="RXLQ01000009">
    <property type="protein sequence ID" value="RSZ57638.1"/>
    <property type="molecule type" value="Genomic_DNA"/>
</dbReference>
<name>A0A430HJE2_9BURK</name>
<feature type="binding site" evidence="6">
    <location>
        <position position="107"/>
    </location>
    <ligand>
        <name>(6R)-10-formyltetrahydrofolate</name>
        <dbReference type="ChEBI" id="CHEBI:195366"/>
    </ligand>
</feature>
<comment type="caution">
    <text evidence="8">The sequence shown here is derived from an EMBL/GenBank/DDBJ whole genome shotgun (WGS) entry which is preliminary data.</text>
</comment>
<reference evidence="8 9" key="1">
    <citation type="submission" date="2018-12" db="EMBL/GenBank/DDBJ databases">
        <authorList>
            <person name="Yang E."/>
        </authorList>
    </citation>
    <scope>NUCLEOTIDE SEQUENCE [LARGE SCALE GENOMIC DNA]</scope>
    <source>
        <strain evidence="8 9">SOD</strain>
    </source>
</reference>
<dbReference type="PROSITE" id="PS00373">
    <property type="entry name" value="GART"/>
    <property type="match status" value="1"/>
</dbReference>
<keyword evidence="2 6" id="KW-0808">Transferase</keyword>
<feature type="binding site" evidence="6">
    <location>
        <begin position="12"/>
        <end position="14"/>
    </location>
    <ligand>
        <name>N(1)-(5-phospho-beta-D-ribosyl)glycinamide</name>
        <dbReference type="ChEBI" id="CHEBI:143788"/>
    </ligand>
</feature>
<dbReference type="InterPro" id="IPR001555">
    <property type="entry name" value="GART_AS"/>
</dbReference>
<dbReference type="RefSeq" id="WP_126075448.1">
    <property type="nucleotide sequence ID" value="NZ_CP051166.1"/>
</dbReference>
<comment type="similarity">
    <text evidence="4 6">Belongs to the GART family.</text>
</comment>
<dbReference type="GO" id="GO:0004644">
    <property type="term" value="F:phosphoribosylglycinamide formyltransferase activity"/>
    <property type="evidence" value="ECO:0007669"/>
    <property type="project" value="UniProtKB-UniRule"/>
</dbReference>
<dbReference type="InterPro" id="IPR004607">
    <property type="entry name" value="GART"/>
</dbReference>
<dbReference type="AlphaFoldDB" id="A0A430HJE2"/>
<accession>A0A430HJE2</accession>
<proteinExistence type="inferred from homology"/>
<feature type="binding site" evidence="6">
    <location>
        <position position="65"/>
    </location>
    <ligand>
        <name>(6R)-10-formyltetrahydrofolate</name>
        <dbReference type="ChEBI" id="CHEBI:195366"/>
    </ligand>
</feature>
<dbReference type="InterPro" id="IPR036477">
    <property type="entry name" value="Formyl_transf_N_sf"/>
</dbReference>
<dbReference type="CDD" id="cd08645">
    <property type="entry name" value="FMT_core_GART"/>
    <property type="match status" value="1"/>
</dbReference>
<evidence type="ECO:0000313" key="8">
    <source>
        <dbReference type="EMBL" id="RSZ57638.1"/>
    </source>
</evidence>
<feature type="site" description="Raises pKa of active site His" evidence="6">
    <location>
        <position position="145"/>
    </location>
</feature>
<dbReference type="NCBIfam" id="TIGR00639">
    <property type="entry name" value="PurN"/>
    <property type="match status" value="1"/>
</dbReference>
<comment type="pathway">
    <text evidence="1 6">Purine metabolism; IMP biosynthesis via de novo pathway; N(2)-formyl-N(1)-(5-phospho-D-ribosyl)glycinamide from N(1)-(5-phospho-D-ribosyl)glycinamide (10-formyl THF route): step 1/1.</text>
</comment>
<feature type="binding site" evidence="6">
    <location>
        <begin position="90"/>
        <end position="93"/>
    </location>
    <ligand>
        <name>(6R)-10-formyltetrahydrofolate</name>
        <dbReference type="ChEBI" id="CHEBI:195366"/>
    </ligand>
</feature>
<dbReference type="InterPro" id="IPR002376">
    <property type="entry name" value="Formyl_transf_N"/>
</dbReference>
<evidence type="ECO:0000256" key="1">
    <source>
        <dbReference type="ARBA" id="ARBA00005054"/>
    </source>
</evidence>
<evidence type="ECO:0000256" key="5">
    <source>
        <dbReference type="ARBA" id="ARBA00047664"/>
    </source>
</evidence>
<protein>
    <recommendedName>
        <fullName evidence="6">Phosphoribosylglycinamide formyltransferase</fullName>
        <ecNumber evidence="6">2.1.2.2</ecNumber>
    </recommendedName>
    <alternativeName>
        <fullName evidence="6">5'-phosphoribosylglycinamide transformylase</fullName>
    </alternativeName>
    <alternativeName>
        <fullName evidence="6">GAR transformylase</fullName>
        <shortName evidence="6">GART</shortName>
    </alternativeName>
</protein>
<comment type="catalytic activity">
    <reaction evidence="5 6">
        <text>N(1)-(5-phospho-beta-D-ribosyl)glycinamide + (6R)-10-formyltetrahydrofolate = N(2)-formyl-N(1)-(5-phospho-beta-D-ribosyl)glycinamide + (6S)-5,6,7,8-tetrahydrofolate + H(+)</text>
        <dbReference type="Rhea" id="RHEA:15053"/>
        <dbReference type="ChEBI" id="CHEBI:15378"/>
        <dbReference type="ChEBI" id="CHEBI:57453"/>
        <dbReference type="ChEBI" id="CHEBI:143788"/>
        <dbReference type="ChEBI" id="CHEBI:147286"/>
        <dbReference type="ChEBI" id="CHEBI:195366"/>
        <dbReference type="EC" id="2.1.2.2"/>
    </reaction>
</comment>
<evidence type="ECO:0000256" key="3">
    <source>
        <dbReference type="ARBA" id="ARBA00022755"/>
    </source>
</evidence>
<comment type="function">
    <text evidence="6">Catalyzes the transfer of a formyl group from 10-formyltetrahydrofolate to 5-phospho-ribosyl-glycinamide (GAR), producing 5-phospho-ribosyl-N-formylglycinamide (FGAR) and tetrahydrofolate.</text>
</comment>
<evidence type="ECO:0000256" key="6">
    <source>
        <dbReference type="HAMAP-Rule" id="MF_01930"/>
    </source>
</evidence>
<dbReference type="Proteomes" id="UP000278085">
    <property type="component" value="Unassembled WGS sequence"/>
</dbReference>
<organism evidence="8 9">
    <name type="scientific">Massilia atriviolacea</name>
    <dbReference type="NCBI Taxonomy" id="2495579"/>
    <lineage>
        <taxon>Bacteria</taxon>
        <taxon>Pseudomonadati</taxon>
        <taxon>Pseudomonadota</taxon>
        <taxon>Betaproteobacteria</taxon>
        <taxon>Burkholderiales</taxon>
        <taxon>Oxalobacteraceae</taxon>
        <taxon>Telluria group</taxon>
        <taxon>Massilia</taxon>
    </lineage>
</organism>
<dbReference type="Pfam" id="PF00551">
    <property type="entry name" value="Formyl_trans_N"/>
    <property type="match status" value="1"/>
</dbReference>